<comment type="caution">
    <text evidence="1">The sequence shown here is derived from an EMBL/GenBank/DDBJ whole genome shotgun (WGS) entry which is preliminary data.</text>
</comment>
<dbReference type="EC" id="3.1.-.-" evidence="1"/>
<proteinExistence type="predicted"/>
<evidence type="ECO:0000313" key="1">
    <source>
        <dbReference type="EMBL" id="MFD2201316.1"/>
    </source>
</evidence>
<name>A0ABW5B9C4_9BACT</name>
<dbReference type="Gene3D" id="3.40.50.1820">
    <property type="entry name" value="alpha/beta hydrolase"/>
    <property type="match status" value="1"/>
</dbReference>
<protein>
    <submittedName>
        <fullName evidence="1">Dienelactone hydrolase family protein</fullName>
        <ecNumber evidence="1">3.1.-.-</ecNumber>
    </submittedName>
</protein>
<dbReference type="RefSeq" id="WP_380801237.1">
    <property type="nucleotide sequence ID" value="NZ_JBHUIV010000010.1"/>
</dbReference>
<reference evidence="2" key="1">
    <citation type="journal article" date="2019" name="Int. J. Syst. Evol. Microbiol.">
        <title>The Global Catalogue of Microorganisms (GCM) 10K type strain sequencing project: providing services to taxonomists for standard genome sequencing and annotation.</title>
        <authorList>
            <consortium name="The Broad Institute Genomics Platform"/>
            <consortium name="The Broad Institute Genome Sequencing Center for Infectious Disease"/>
            <person name="Wu L."/>
            <person name="Ma J."/>
        </authorList>
    </citation>
    <scope>NUCLEOTIDE SEQUENCE [LARGE SCALE GENOMIC DNA]</scope>
    <source>
        <strain evidence="2">KCTC 19812</strain>
    </source>
</reference>
<dbReference type="GO" id="GO:0016787">
    <property type="term" value="F:hydrolase activity"/>
    <property type="evidence" value="ECO:0007669"/>
    <property type="project" value="UniProtKB-KW"/>
</dbReference>
<organism evidence="1 2">
    <name type="scientific">Shivajiella indica</name>
    <dbReference type="NCBI Taxonomy" id="872115"/>
    <lineage>
        <taxon>Bacteria</taxon>
        <taxon>Pseudomonadati</taxon>
        <taxon>Bacteroidota</taxon>
        <taxon>Cytophagia</taxon>
        <taxon>Cytophagales</taxon>
        <taxon>Cyclobacteriaceae</taxon>
        <taxon>Shivajiella</taxon>
    </lineage>
</organism>
<dbReference type="InterPro" id="IPR029058">
    <property type="entry name" value="AB_hydrolase_fold"/>
</dbReference>
<dbReference type="SUPFAM" id="SSF53474">
    <property type="entry name" value="alpha/beta-Hydrolases"/>
    <property type="match status" value="1"/>
</dbReference>
<keyword evidence="1" id="KW-0378">Hydrolase</keyword>
<gene>
    <name evidence="1" type="ORF">ACFSKV_07045</name>
</gene>
<sequence>MERLKIRVNHVVLDGDLSLPENPLGLIIFSHGSGSSRFSPRNNLVAQYLNKLGFGTFLFDLLTQEEDLDYRLRFDIPLLSGRLEQVTRFLLEHPSTKNFPFAYFGASTGAASALIAASHLQNNIKAVVSRGGRPDLAMGVLPKVHCPTLLIVGEFDFEVLELNRKAYDKITGKKEIRIIEEATHLFEEPGKLELAAQYSGEWFLEHLKSNSSGKPNIPRQINIH</sequence>
<dbReference type="EMBL" id="JBHUIV010000010">
    <property type="protein sequence ID" value="MFD2201316.1"/>
    <property type="molecule type" value="Genomic_DNA"/>
</dbReference>
<accession>A0ABW5B9C4</accession>
<evidence type="ECO:0000313" key="2">
    <source>
        <dbReference type="Proteomes" id="UP001597414"/>
    </source>
</evidence>
<dbReference type="Proteomes" id="UP001597414">
    <property type="component" value="Unassembled WGS sequence"/>
</dbReference>
<keyword evidence="2" id="KW-1185">Reference proteome</keyword>